<keyword evidence="1 6" id="KW-0285">Flavoprotein</keyword>
<proteinExistence type="inferred from homology"/>
<dbReference type="GO" id="GO:0010181">
    <property type="term" value="F:FMN binding"/>
    <property type="evidence" value="ECO:0007669"/>
    <property type="project" value="UniProtKB-UniRule"/>
</dbReference>
<keyword evidence="4 6" id="KW-0520">NAD</keyword>
<comment type="catalytic activity">
    <reaction evidence="6">
        <text>2 a quinone + NADH + H(+) = 2 a 1,4-benzosemiquinone + NAD(+)</text>
        <dbReference type="Rhea" id="RHEA:65952"/>
        <dbReference type="ChEBI" id="CHEBI:15378"/>
        <dbReference type="ChEBI" id="CHEBI:57540"/>
        <dbReference type="ChEBI" id="CHEBI:57945"/>
        <dbReference type="ChEBI" id="CHEBI:132124"/>
        <dbReference type="ChEBI" id="CHEBI:134225"/>
    </reaction>
</comment>
<feature type="binding site" evidence="6">
    <location>
        <position position="10"/>
    </location>
    <ligand>
        <name>FMN</name>
        <dbReference type="ChEBI" id="CHEBI:58210"/>
    </ligand>
</feature>
<organism evidence="8 9">
    <name type="scientific">Mycobacterium saskatchewanense</name>
    <dbReference type="NCBI Taxonomy" id="220927"/>
    <lineage>
        <taxon>Bacteria</taxon>
        <taxon>Bacillati</taxon>
        <taxon>Actinomycetota</taxon>
        <taxon>Actinomycetes</taxon>
        <taxon>Mycobacteriales</taxon>
        <taxon>Mycobacteriaceae</taxon>
        <taxon>Mycobacterium</taxon>
        <taxon>Mycobacterium simiae complex</taxon>
    </lineage>
</organism>
<keyword evidence="2 6" id="KW-0288">FMN</keyword>
<evidence type="ECO:0000256" key="2">
    <source>
        <dbReference type="ARBA" id="ARBA00022643"/>
    </source>
</evidence>
<comment type="caution">
    <text evidence="8">The sequence shown here is derived from an EMBL/GenBank/DDBJ whole genome shotgun (WGS) entry which is preliminary data.</text>
</comment>
<comment type="caution">
    <text evidence="6">Lacks conserved residue(s) required for the propagation of feature annotation.</text>
</comment>
<comment type="function">
    <text evidence="6">Also exhibits azoreductase activity. Catalyzes the reductive cleavage of the azo bond in aromatic azo compounds to the corresponding amines.</text>
</comment>
<dbReference type="EMBL" id="LQPR01000008">
    <property type="protein sequence ID" value="ORW74433.1"/>
    <property type="molecule type" value="Genomic_DNA"/>
</dbReference>
<dbReference type="Proteomes" id="UP000193387">
    <property type="component" value="Unassembled WGS sequence"/>
</dbReference>
<evidence type="ECO:0000313" key="8">
    <source>
        <dbReference type="EMBL" id="ORW74433.1"/>
    </source>
</evidence>
<reference evidence="8 9" key="1">
    <citation type="submission" date="2016-01" db="EMBL/GenBank/DDBJ databases">
        <title>The new phylogeny of the genus Mycobacterium.</title>
        <authorList>
            <person name="Tarcisio F."/>
            <person name="Conor M."/>
            <person name="Antonella G."/>
            <person name="Elisabetta G."/>
            <person name="Giulia F.S."/>
            <person name="Sara T."/>
            <person name="Anna F."/>
            <person name="Clotilde B."/>
            <person name="Roberto B."/>
            <person name="Veronica D.S."/>
            <person name="Fabio R."/>
            <person name="Monica P."/>
            <person name="Olivier J."/>
            <person name="Enrico T."/>
            <person name="Nicola S."/>
        </authorList>
    </citation>
    <scope>NUCLEOTIDE SEQUENCE [LARGE SCALE GENOMIC DNA]</scope>
    <source>
        <strain evidence="8 9">DSM 44616</strain>
    </source>
</reference>
<dbReference type="InterPro" id="IPR050104">
    <property type="entry name" value="FMN-dep_NADH:Q_OxRdtase_AzoR1"/>
</dbReference>
<comment type="cofactor">
    <cofactor evidence="6">
        <name>FMN</name>
        <dbReference type="ChEBI" id="CHEBI:58210"/>
    </cofactor>
    <text evidence="6">Binds 1 FMN per subunit.</text>
</comment>
<protein>
    <recommendedName>
        <fullName evidence="6">FMN dependent NADH:quinone oxidoreductase</fullName>
        <ecNumber evidence="6">1.6.5.-</ecNumber>
    </recommendedName>
    <alternativeName>
        <fullName evidence="6">Azo-dye reductase</fullName>
    </alternativeName>
    <alternativeName>
        <fullName evidence="6">FMN-dependent NADH-azo compound oxidoreductase</fullName>
    </alternativeName>
    <alternativeName>
        <fullName evidence="6">FMN-dependent NADH-azoreductase</fullName>
        <ecNumber evidence="6">1.7.1.17</ecNumber>
    </alternativeName>
</protein>
<accession>A0AAJ3NUN8</accession>
<sequence>MTKLLFIQASPRKADSKSVQIATAYLSALRAQTPGLDVGILELWDTDLPQFDGDKAAAKMNAIVGNEQTGVQKTAWDQITEIAQRFISADRYLFAVPMWNAGIPYRLKQYIDLIHQPGLLWTLDPDTGYRGLLRAKHATVVYTSGVYAPGVQEPAYGVDHHAAYLTAWLNQANVSEIDELRFQPSMLTPDPAGDLEKAIRRAVELAERHGHV</sequence>
<evidence type="ECO:0000256" key="6">
    <source>
        <dbReference type="HAMAP-Rule" id="MF_01216"/>
    </source>
</evidence>
<dbReference type="AlphaFoldDB" id="A0AAJ3NUN8"/>
<dbReference type="HAMAP" id="MF_01216">
    <property type="entry name" value="Azoreductase_type1"/>
    <property type="match status" value="1"/>
</dbReference>
<dbReference type="SUPFAM" id="SSF52218">
    <property type="entry name" value="Flavoproteins"/>
    <property type="match status" value="1"/>
</dbReference>
<dbReference type="EC" id="1.7.1.17" evidence="6"/>
<dbReference type="RefSeq" id="WP_085254064.1">
    <property type="nucleotide sequence ID" value="NZ_AP022573.1"/>
</dbReference>
<dbReference type="InterPro" id="IPR003680">
    <property type="entry name" value="Flavodoxin_fold"/>
</dbReference>
<feature type="domain" description="Flavodoxin-like fold" evidence="7">
    <location>
        <begin position="3"/>
        <end position="204"/>
    </location>
</feature>
<feature type="binding site" evidence="6">
    <location>
        <begin position="16"/>
        <end position="18"/>
    </location>
    <ligand>
        <name>FMN</name>
        <dbReference type="ChEBI" id="CHEBI:58210"/>
    </ligand>
</feature>
<dbReference type="EC" id="1.6.5.-" evidence="6"/>
<dbReference type="InterPro" id="IPR023048">
    <property type="entry name" value="NADH:quinone_OxRdtase_FMN_depd"/>
</dbReference>
<comment type="function">
    <text evidence="6">Quinone reductase that provides resistance to thiol-specific stress caused by electrophilic quinones.</text>
</comment>
<evidence type="ECO:0000256" key="3">
    <source>
        <dbReference type="ARBA" id="ARBA00023002"/>
    </source>
</evidence>
<name>A0AAJ3NUN8_9MYCO</name>
<dbReference type="PANTHER" id="PTHR43741:SF4">
    <property type="entry name" value="FMN-DEPENDENT NADH:QUINONE OXIDOREDUCTASE"/>
    <property type="match status" value="1"/>
</dbReference>
<comment type="similarity">
    <text evidence="6">Belongs to the azoreductase type 1 family.</text>
</comment>
<evidence type="ECO:0000259" key="7">
    <source>
        <dbReference type="Pfam" id="PF02525"/>
    </source>
</evidence>
<evidence type="ECO:0000256" key="5">
    <source>
        <dbReference type="ARBA" id="ARBA00048542"/>
    </source>
</evidence>
<dbReference type="GO" id="GO:0016655">
    <property type="term" value="F:oxidoreductase activity, acting on NAD(P)H, quinone or similar compound as acceptor"/>
    <property type="evidence" value="ECO:0007669"/>
    <property type="project" value="InterPro"/>
</dbReference>
<evidence type="ECO:0000256" key="4">
    <source>
        <dbReference type="ARBA" id="ARBA00023027"/>
    </source>
</evidence>
<keyword evidence="3 6" id="KW-0560">Oxidoreductase</keyword>
<comment type="subunit">
    <text evidence="6">Homodimer.</text>
</comment>
<evidence type="ECO:0000313" key="9">
    <source>
        <dbReference type="Proteomes" id="UP000193387"/>
    </source>
</evidence>
<dbReference type="Gene3D" id="3.40.50.360">
    <property type="match status" value="1"/>
</dbReference>
<evidence type="ECO:0000256" key="1">
    <source>
        <dbReference type="ARBA" id="ARBA00022630"/>
    </source>
</evidence>
<dbReference type="GO" id="GO:0016652">
    <property type="term" value="F:oxidoreductase activity, acting on NAD(P)H as acceptor"/>
    <property type="evidence" value="ECO:0007669"/>
    <property type="project" value="UniProtKB-UniRule"/>
</dbReference>
<dbReference type="GO" id="GO:0009055">
    <property type="term" value="F:electron transfer activity"/>
    <property type="evidence" value="ECO:0007669"/>
    <property type="project" value="UniProtKB-UniRule"/>
</dbReference>
<keyword evidence="9" id="KW-1185">Reference proteome</keyword>
<dbReference type="PANTHER" id="PTHR43741">
    <property type="entry name" value="FMN-DEPENDENT NADH-AZOREDUCTASE 1"/>
    <property type="match status" value="1"/>
</dbReference>
<dbReference type="Pfam" id="PF02525">
    <property type="entry name" value="Flavodoxin_2"/>
    <property type="match status" value="1"/>
</dbReference>
<comment type="catalytic activity">
    <reaction evidence="5">
        <text>N,N-dimethyl-1,4-phenylenediamine + anthranilate + 2 NAD(+) = 2-(4-dimethylaminophenyl)diazenylbenzoate + 2 NADH + 2 H(+)</text>
        <dbReference type="Rhea" id="RHEA:55872"/>
        <dbReference type="ChEBI" id="CHEBI:15378"/>
        <dbReference type="ChEBI" id="CHEBI:15783"/>
        <dbReference type="ChEBI" id="CHEBI:16567"/>
        <dbReference type="ChEBI" id="CHEBI:57540"/>
        <dbReference type="ChEBI" id="CHEBI:57945"/>
        <dbReference type="ChEBI" id="CHEBI:71579"/>
        <dbReference type="EC" id="1.7.1.17"/>
    </reaction>
    <physiologicalReaction direction="right-to-left" evidence="5">
        <dbReference type="Rhea" id="RHEA:55874"/>
    </physiologicalReaction>
</comment>
<dbReference type="InterPro" id="IPR029039">
    <property type="entry name" value="Flavoprotein-like_sf"/>
</dbReference>
<gene>
    <name evidence="6" type="primary">azoR</name>
    <name evidence="8" type="ORF">AWC23_05055</name>
</gene>